<comment type="caution">
    <text evidence="2">The sequence shown here is derived from an EMBL/GenBank/DDBJ whole genome shotgun (WGS) entry which is preliminary data.</text>
</comment>
<feature type="region of interest" description="Disordered" evidence="1">
    <location>
        <begin position="98"/>
        <end position="190"/>
    </location>
</feature>
<feature type="non-terminal residue" evidence="2">
    <location>
        <position position="1"/>
    </location>
</feature>
<accession>A0A0J7MM89</accession>
<protein>
    <submittedName>
        <fullName evidence="2">Cap-gly domain-containing linker protein 1 isoform x5</fullName>
    </submittedName>
</protein>
<evidence type="ECO:0000313" key="3">
    <source>
        <dbReference type="Proteomes" id="UP000036403"/>
    </source>
</evidence>
<dbReference type="Proteomes" id="UP000036403">
    <property type="component" value="Unassembled WGS sequence"/>
</dbReference>
<feature type="compositionally biased region" description="Basic and acidic residues" evidence="1">
    <location>
        <begin position="98"/>
        <end position="108"/>
    </location>
</feature>
<evidence type="ECO:0000256" key="1">
    <source>
        <dbReference type="SAM" id="MobiDB-lite"/>
    </source>
</evidence>
<reference evidence="2 3" key="1">
    <citation type="submission" date="2015-04" db="EMBL/GenBank/DDBJ databases">
        <title>Lasius niger genome sequencing.</title>
        <authorList>
            <person name="Konorov E.A."/>
            <person name="Nikitin M.A."/>
            <person name="Kirill M.V."/>
            <person name="Chang P."/>
        </authorList>
    </citation>
    <scope>NUCLEOTIDE SEQUENCE [LARGE SCALE GENOMIC DNA]</scope>
    <source>
        <tissue evidence="2">Whole</tissue>
    </source>
</reference>
<dbReference type="EMBL" id="LBMM01032565">
    <property type="protein sequence ID" value="KMQ81705.1"/>
    <property type="molecule type" value="Genomic_DNA"/>
</dbReference>
<gene>
    <name evidence="2" type="ORF">RF55_25502</name>
</gene>
<name>A0A0J7MM89_LASNI</name>
<dbReference type="AlphaFoldDB" id="A0A0J7MM89"/>
<sequence length="190" mass="20959">PSCADSILSTKQVNIDVQVERNVFEGFTSGPQQLSGVKCTDEHMEVEIARPPAASAVVTPTITKLGKGEVGHTSTGQNSQIDDINLRIRDLVRRKRELKREAELEKSEAGSGGPSYNSEKPLPQRVPKPRPKIISNTQIVPLRSNVKKVEFSDGNRTDSSRQEWTEVLNNNKKGKGRGKLNKKATVPSYK</sequence>
<feature type="compositionally biased region" description="Basic and acidic residues" evidence="1">
    <location>
        <begin position="147"/>
        <end position="164"/>
    </location>
</feature>
<organism evidence="2 3">
    <name type="scientific">Lasius niger</name>
    <name type="common">Black garden ant</name>
    <dbReference type="NCBI Taxonomy" id="67767"/>
    <lineage>
        <taxon>Eukaryota</taxon>
        <taxon>Metazoa</taxon>
        <taxon>Ecdysozoa</taxon>
        <taxon>Arthropoda</taxon>
        <taxon>Hexapoda</taxon>
        <taxon>Insecta</taxon>
        <taxon>Pterygota</taxon>
        <taxon>Neoptera</taxon>
        <taxon>Endopterygota</taxon>
        <taxon>Hymenoptera</taxon>
        <taxon>Apocrita</taxon>
        <taxon>Aculeata</taxon>
        <taxon>Formicoidea</taxon>
        <taxon>Formicidae</taxon>
        <taxon>Formicinae</taxon>
        <taxon>Lasius</taxon>
        <taxon>Lasius</taxon>
    </lineage>
</organism>
<evidence type="ECO:0000313" key="2">
    <source>
        <dbReference type="EMBL" id="KMQ81705.1"/>
    </source>
</evidence>
<keyword evidence="3" id="KW-1185">Reference proteome</keyword>
<feature type="compositionally biased region" description="Basic residues" evidence="1">
    <location>
        <begin position="172"/>
        <end position="182"/>
    </location>
</feature>
<dbReference type="PaxDb" id="67767-A0A0J7MM89"/>
<proteinExistence type="predicted"/>